<dbReference type="InterPro" id="IPR039426">
    <property type="entry name" value="TonB-dep_rcpt-like"/>
</dbReference>
<dbReference type="Proteomes" id="UP000033673">
    <property type="component" value="Unassembled WGS sequence"/>
</dbReference>
<dbReference type="RefSeq" id="WP_045954466.1">
    <property type="nucleotide sequence ID" value="NZ_JXXV01000008.1"/>
</dbReference>
<dbReference type="InterPro" id="IPR000531">
    <property type="entry name" value="Beta-barrel_TonB"/>
</dbReference>
<keyword evidence="13 14" id="KW-0998">Cell outer membrane</keyword>
<evidence type="ECO:0000259" key="18">
    <source>
        <dbReference type="Pfam" id="PF00593"/>
    </source>
</evidence>
<comment type="subcellular location">
    <subcellularLocation>
        <location evidence="1 14">Cell outer membrane</location>
        <topology evidence="1 14">Multi-pass membrane protein</topology>
    </subcellularLocation>
</comment>
<dbReference type="CDD" id="cd01347">
    <property type="entry name" value="ligand_gated_channel"/>
    <property type="match status" value="1"/>
</dbReference>
<dbReference type="PANTHER" id="PTHR32552:SF68">
    <property type="entry name" value="FERRICHROME OUTER MEMBRANE TRANSPORTER_PHAGE RECEPTOR"/>
    <property type="match status" value="1"/>
</dbReference>
<reference evidence="20 21" key="1">
    <citation type="journal article" date="2015" name="BMC Genomics">
        <title>Genome mining reveals unlocked bioactive potential of marine Gram-negative bacteria.</title>
        <authorList>
            <person name="Machado H."/>
            <person name="Sonnenschein E.C."/>
            <person name="Melchiorsen J."/>
            <person name="Gram L."/>
        </authorList>
    </citation>
    <scope>NUCLEOTIDE SEQUENCE [LARGE SCALE GENOMIC DNA]</scope>
    <source>
        <strain evidence="20 21">S2757</strain>
    </source>
</reference>
<evidence type="ECO:0000256" key="6">
    <source>
        <dbReference type="ARBA" id="ARBA00022692"/>
    </source>
</evidence>
<evidence type="ECO:0000313" key="21">
    <source>
        <dbReference type="Proteomes" id="UP000033673"/>
    </source>
</evidence>
<evidence type="ECO:0000256" key="12">
    <source>
        <dbReference type="ARBA" id="ARBA00023170"/>
    </source>
</evidence>
<evidence type="ECO:0000256" key="9">
    <source>
        <dbReference type="ARBA" id="ARBA00023065"/>
    </source>
</evidence>
<evidence type="ECO:0000256" key="11">
    <source>
        <dbReference type="ARBA" id="ARBA00023136"/>
    </source>
</evidence>
<dbReference type="Pfam" id="PF00593">
    <property type="entry name" value="TonB_dep_Rec_b-barrel"/>
    <property type="match status" value="1"/>
</dbReference>
<sequence>MIKTHMLTAAIRNAIVYAVTPAAAVVALTVHADEDVTQMETITVTAQALKVETPAAETPKSVSIVSEDELRQRAPQKLDEALRYTSGVTAQPYGADNDTDWIGIRGFEAATYLDGNRLFRDGYYTWLLEPYGLEAVEVIKGPSAILYGESAPGGIVNAVQKKPSSAQSNELRLELGNKNHQAVAVDASGDANDDGSVRYRLVSKFRSTDGELDHTETDRIYLAPSLEIDVSEKTELTLLATYLQDDGIPTNPFFPIYGTLLESDFGKIDPSTNYGEPDYDKYERTQISFGYQLKHYLNDTWTLNQNFNYGYNELFLRSVYAFTNYTPDSDQLYRGVVFRDGKNQSLAFDNNAVANWFTDSAEHTVLTGLDLQYSKTEGAEQDNYGFSQIDAMNPVYGNYTPLDPANNVDREINKSQVGLYSQYNLNFQQRWIANIGARYDWVSVDNKNLTSSTKDSVDESQLSMNLGLMYLADNGLSPYISYSESFEVLGTIDPVTKKPYKPLEGEQYELGVKYTPSIIDGYINVALFDITQKNALQTQGSLTTQSGETHSEGFEVEAVSKVTDTVKVSASYTYNSVKTNVTNSNEFKQAAVYPKHLATLWLDYDAYSLVDGLTIASGLRYIGESKDSPDNTAATVPGVTLWDAAATYDITSQWQAQLNINNLLDKEYVSVCNYNCYYGQSRTVMLNANYRW</sequence>
<dbReference type="GO" id="GO:0015891">
    <property type="term" value="P:siderophore transport"/>
    <property type="evidence" value="ECO:0007669"/>
    <property type="project" value="InterPro"/>
</dbReference>
<name>A0A0F4NND2_9VIBR</name>
<keyword evidence="21" id="KW-1185">Reference proteome</keyword>
<keyword evidence="8" id="KW-0408">Iron</keyword>
<dbReference type="AlphaFoldDB" id="A0A0F4NND2"/>
<feature type="domain" description="TonB-dependent receptor-like beta-barrel" evidence="18">
    <location>
        <begin position="233"/>
        <end position="663"/>
    </location>
</feature>
<dbReference type="NCBIfam" id="TIGR01783">
    <property type="entry name" value="TonB-siderophor"/>
    <property type="match status" value="1"/>
</dbReference>
<keyword evidence="11 14" id="KW-0472">Membrane</keyword>
<keyword evidence="7 17" id="KW-0732">Signal</keyword>
<evidence type="ECO:0000259" key="19">
    <source>
        <dbReference type="Pfam" id="PF07715"/>
    </source>
</evidence>
<evidence type="ECO:0000256" key="17">
    <source>
        <dbReference type="SAM" id="SignalP"/>
    </source>
</evidence>
<dbReference type="PROSITE" id="PS52016">
    <property type="entry name" value="TONB_DEPENDENT_REC_3"/>
    <property type="match status" value="1"/>
</dbReference>
<organism evidence="20 21">
    <name type="scientific">Vibrio galatheae</name>
    <dbReference type="NCBI Taxonomy" id="579748"/>
    <lineage>
        <taxon>Bacteria</taxon>
        <taxon>Pseudomonadati</taxon>
        <taxon>Pseudomonadota</taxon>
        <taxon>Gammaproteobacteria</taxon>
        <taxon>Vibrionales</taxon>
        <taxon>Vibrionaceae</taxon>
        <taxon>Vibrio</taxon>
    </lineage>
</organism>
<evidence type="ECO:0000256" key="14">
    <source>
        <dbReference type="PROSITE-ProRule" id="PRU01360"/>
    </source>
</evidence>
<evidence type="ECO:0000256" key="15">
    <source>
        <dbReference type="PROSITE-ProRule" id="PRU10143"/>
    </source>
</evidence>
<comment type="caution">
    <text evidence="20">The sequence shown here is derived from an EMBL/GenBank/DDBJ whole genome shotgun (WGS) entry which is preliminary data.</text>
</comment>
<evidence type="ECO:0000256" key="16">
    <source>
        <dbReference type="RuleBase" id="RU003357"/>
    </source>
</evidence>
<dbReference type="Pfam" id="PF07715">
    <property type="entry name" value="Plug"/>
    <property type="match status" value="1"/>
</dbReference>
<gene>
    <name evidence="20" type="ORF">TW81_04105</name>
</gene>
<keyword evidence="6 14" id="KW-0812">Transmembrane</keyword>
<dbReference type="FunFam" id="2.170.130.10:FF:000001">
    <property type="entry name" value="Catecholate siderophore TonB-dependent receptor"/>
    <property type="match status" value="1"/>
</dbReference>
<keyword evidence="4 14" id="KW-1134">Transmembrane beta strand</keyword>
<feature type="short sequence motif" description="TonB box" evidence="15">
    <location>
        <begin position="41"/>
        <end position="47"/>
    </location>
</feature>
<evidence type="ECO:0000256" key="13">
    <source>
        <dbReference type="ARBA" id="ARBA00023237"/>
    </source>
</evidence>
<evidence type="ECO:0000256" key="7">
    <source>
        <dbReference type="ARBA" id="ARBA00022729"/>
    </source>
</evidence>
<dbReference type="SUPFAM" id="SSF56935">
    <property type="entry name" value="Porins"/>
    <property type="match status" value="1"/>
</dbReference>
<dbReference type="Gene3D" id="2.170.130.10">
    <property type="entry name" value="TonB-dependent receptor, plug domain"/>
    <property type="match status" value="1"/>
</dbReference>
<dbReference type="InterPro" id="IPR010105">
    <property type="entry name" value="TonB_sidphr_rcpt"/>
</dbReference>
<keyword evidence="9" id="KW-0406">Ion transport</keyword>
<dbReference type="Gene3D" id="2.40.170.20">
    <property type="entry name" value="TonB-dependent receptor, beta-barrel domain"/>
    <property type="match status" value="1"/>
</dbReference>
<evidence type="ECO:0000256" key="2">
    <source>
        <dbReference type="ARBA" id="ARBA00009810"/>
    </source>
</evidence>
<dbReference type="GO" id="GO:0015344">
    <property type="term" value="F:siderophore uptake transmembrane transporter activity"/>
    <property type="evidence" value="ECO:0007669"/>
    <property type="project" value="TreeGrafter"/>
</dbReference>
<dbReference type="InterPro" id="IPR012910">
    <property type="entry name" value="Plug_dom"/>
</dbReference>
<feature type="domain" description="TonB-dependent receptor plug" evidence="19">
    <location>
        <begin position="55"/>
        <end position="155"/>
    </location>
</feature>
<evidence type="ECO:0000256" key="1">
    <source>
        <dbReference type="ARBA" id="ARBA00004571"/>
    </source>
</evidence>
<dbReference type="PATRIC" id="fig|579748.3.peg.846"/>
<evidence type="ECO:0000256" key="10">
    <source>
        <dbReference type="ARBA" id="ARBA00023077"/>
    </source>
</evidence>
<protein>
    <submittedName>
        <fullName evidence="20">Ligand-gated channel</fullName>
    </submittedName>
</protein>
<dbReference type="OrthoDB" id="127311at2"/>
<dbReference type="STRING" id="579748.TW81_04105"/>
<dbReference type="InterPro" id="IPR037066">
    <property type="entry name" value="Plug_dom_sf"/>
</dbReference>
<evidence type="ECO:0000313" key="20">
    <source>
        <dbReference type="EMBL" id="KJY84374.1"/>
    </source>
</evidence>
<keyword evidence="3 14" id="KW-0813">Transport</keyword>
<dbReference type="PANTHER" id="PTHR32552">
    <property type="entry name" value="FERRICHROME IRON RECEPTOR-RELATED"/>
    <property type="match status" value="1"/>
</dbReference>
<dbReference type="PROSITE" id="PS00430">
    <property type="entry name" value="TONB_DEPENDENT_REC_1"/>
    <property type="match status" value="1"/>
</dbReference>
<feature type="chain" id="PRO_5002473358" evidence="17">
    <location>
        <begin position="33"/>
        <end position="692"/>
    </location>
</feature>
<dbReference type="InterPro" id="IPR010916">
    <property type="entry name" value="TonB_box_CS"/>
</dbReference>
<dbReference type="InterPro" id="IPR036942">
    <property type="entry name" value="Beta-barrel_TonB_sf"/>
</dbReference>
<dbReference type="GO" id="GO:0009279">
    <property type="term" value="C:cell outer membrane"/>
    <property type="evidence" value="ECO:0007669"/>
    <property type="project" value="UniProtKB-SubCell"/>
</dbReference>
<comment type="similarity">
    <text evidence="2 14 16">Belongs to the TonB-dependent receptor family.</text>
</comment>
<evidence type="ECO:0000256" key="5">
    <source>
        <dbReference type="ARBA" id="ARBA00022496"/>
    </source>
</evidence>
<dbReference type="EMBL" id="JXXV01000008">
    <property type="protein sequence ID" value="KJY84374.1"/>
    <property type="molecule type" value="Genomic_DNA"/>
</dbReference>
<evidence type="ECO:0000256" key="4">
    <source>
        <dbReference type="ARBA" id="ARBA00022452"/>
    </source>
</evidence>
<keyword evidence="5" id="KW-0410">Iron transport</keyword>
<accession>A0A0F4NND2</accession>
<evidence type="ECO:0000256" key="3">
    <source>
        <dbReference type="ARBA" id="ARBA00022448"/>
    </source>
</evidence>
<keyword evidence="10 15" id="KW-0798">TonB box</keyword>
<keyword evidence="12" id="KW-0675">Receptor</keyword>
<dbReference type="GO" id="GO:0038023">
    <property type="term" value="F:signaling receptor activity"/>
    <property type="evidence" value="ECO:0007669"/>
    <property type="project" value="InterPro"/>
</dbReference>
<feature type="signal peptide" evidence="17">
    <location>
        <begin position="1"/>
        <end position="32"/>
    </location>
</feature>
<evidence type="ECO:0000256" key="8">
    <source>
        <dbReference type="ARBA" id="ARBA00023004"/>
    </source>
</evidence>
<proteinExistence type="inferred from homology"/>